<dbReference type="OrthoDB" id="9808891at2"/>
<dbReference type="GO" id="GO:0003755">
    <property type="term" value="F:peptidyl-prolyl cis-trans isomerase activity"/>
    <property type="evidence" value="ECO:0007669"/>
    <property type="project" value="UniProtKB-KW"/>
</dbReference>
<dbReference type="Proteomes" id="UP000295106">
    <property type="component" value="Unassembled WGS sequence"/>
</dbReference>
<dbReference type="GO" id="GO:0005737">
    <property type="term" value="C:cytoplasm"/>
    <property type="evidence" value="ECO:0007669"/>
    <property type="project" value="UniProtKB-SubCell"/>
</dbReference>
<dbReference type="InterPro" id="IPR046357">
    <property type="entry name" value="PPIase_dom_sf"/>
</dbReference>
<comment type="catalytic activity">
    <reaction evidence="1 9">
        <text>[protein]-peptidylproline (omega=180) = [protein]-peptidylproline (omega=0)</text>
        <dbReference type="Rhea" id="RHEA:16237"/>
        <dbReference type="Rhea" id="RHEA-COMP:10747"/>
        <dbReference type="Rhea" id="RHEA-COMP:10748"/>
        <dbReference type="ChEBI" id="CHEBI:83833"/>
        <dbReference type="ChEBI" id="CHEBI:83834"/>
        <dbReference type="EC" id="5.2.1.8"/>
    </reaction>
</comment>
<gene>
    <name evidence="11" type="ORF">EV684_10338</name>
</gene>
<keyword evidence="6" id="KW-0143">Chaperone</keyword>
<dbReference type="EC" id="5.2.1.8" evidence="9"/>
<keyword evidence="4" id="KW-0963">Cytoplasm</keyword>
<proteinExistence type="inferred from homology"/>
<evidence type="ECO:0000256" key="5">
    <source>
        <dbReference type="ARBA" id="ARBA00023110"/>
    </source>
</evidence>
<organism evidence="11 12">
    <name type="scientific">Rubrivivax gelatinosus</name>
    <name type="common">Rhodocyclus gelatinosus</name>
    <name type="synonym">Rhodopseudomonas gelatinosa</name>
    <dbReference type="NCBI Taxonomy" id="28068"/>
    <lineage>
        <taxon>Bacteria</taxon>
        <taxon>Pseudomonadati</taxon>
        <taxon>Pseudomonadota</taxon>
        <taxon>Betaproteobacteria</taxon>
        <taxon>Burkholderiales</taxon>
        <taxon>Sphaerotilaceae</taxon>
        <taxon>Rubrivivax</taxon>
    </lineage>
</organism>
<dbReference type="EMBL" id="SLXD01000003">
    <property type="protein sequence ID" value="TCP03793.1"/>
    <property type="molecule type" value="Genomic_DNA"/>
</dbReference>
<evidence type="ECO:0000256" key="8">
    <source>
        <dbReference type="ARBA" id="ARBA00037071"/>
    </source>
</evidence>
<evidence type="ECO:0000313" key="11">
    <source>
        <dbReference type="EMBL" id="TCP03793.1"/>
    </source>
</evidence>
<dbReference type="SUPFAM" id="SSF54534">
    <property type="entry name" value="FKBP-like"/>
    <property type="match status" value="1"/>
</dbReference>
<dbReference type="InterPro" id="IPR001179">
    <property type="entry name" value="PPIase_FKBP_dom"/>
</dbReference>
<evidence type="ECO:0000256" key="3">
    <source>
        <dbReference type="ARBA" id="ARBA00006577"/>
    </source>
</evidence>
<keyword evidence="7 9" id="KW-0413">Isomerase</keyword>
<feature type="domain" description="PPIase FKBP-type" evidence="10">
    <location>
        <begin position="4"/>
        <end position="99"/>
    </location>
</feature>
<evidence type="ECO:0000256" key="7">
    <source>
        <dbReference type="ARBA" id="ARBA00023235"/>
    </source>
</evidence>
<evidence type="ECO:0000256" key="9">
    <source>
        <dbReference type="PROSITE-ProRule" id="PRU00277"/>
    </source>
</evidence>
<name>A0A4R2MVK7_RUBGE</name>
<evidence type="ECO:0000256" key="1">
    <source>
        <dbReference type="ARBA" id="ARBA00000971"/>
    </source>
</evidence>
<dbReference type="PANTHER" id="PTHR47861">
    <property type="entry name" value="FKBP-TYPE PEPTIDYL-PROLYL CIS-TRANS ISOMERASE SLYD"/>
    <property type="match status" value="1"/>
</dbReference>
<comment type="similarity">
    <text evidence="3">Belongs to the FKBP-type PPIase family.</text>
</comment>
<dbReference type="PROSITE" id="PS50059">
    <property type="entry name" value="FKBP_PPIASE"/>
    <property type="match status" value="1"/>
</dbReference>
<dbReference type="Gene3D" id="2.40.10.330">
    <property type="match status" value="1"/>
</dbReference>
<evidence type="ECO:0000259" key="10">
    <source>
        <dbReference type="PROSITE" id="PS50059"/>
    </source>
</evidence>
<comment type="function">
    <text evidence="8">Also involved in hydrogenase metallocenter assembly, probably by participating in the nickel insertion step. This function in hydrogenase biosynthesis requires chaperone activity and the presence of the metal-binding domain, but not PPIase activity.</text>
</comment>
<dbReference type="PANTHER" id="PTHR47861:SF3">
    <property type="entry name" value="FKBP-TYPE PEPTIDYL-PROLYL CIS-TRANS ISOMERASE SLYD"/>
    <property type="match status" value="1"/>
</dbReference>
<dbReference type="Gene3D" id="3.10.50.40">
    <property type="match status" value="1"/>
</dbReference>
<dbReference type="RefSeq" id="WP_132645257.1">
    <property type="nucleotide sequence ID" value="NZ_CP181386.1"/>
</dbReference>
<protein>
    <recommendedName>
        <fullName evidence="9">peptidylprolyl isomerase</fullName>
        <ecNumber evidence="9">5.2.1.8</ecNumber>
    </recommendedName>
</protein>
<evidence type="ECO:0000256" key="2">
    <source>
        <dbReference type="ARBA" id="ARBA00004496"/>
    </source>
</evidence>
<sequence>MNIAAPCVVSLTWLLTDAQNHPIDELKEPVEFFFGGDDLLAPVEEALAGHVEGDEVRVQLEPEQAFGDYKSELVCFEDRKLFPEALETGMAFEGLPPGAATPDMPADTIYVVSEVYPSHVVLDGNHPLAGMALRLTIRVRGVREADEAETEARSVGNNAFTVLDGATPDEPLH</sequence>
<dbReference type="GeneID" id="99684129"/>
<evidence type="ECO:0000313" key="12">
    <source>
        <dbReference type="Proteomes" id="UP000295106"/>
    </source>
</evidence>
<keyword evidence="5 9" id="KW-0697">Rotamase</keyword>
<dbReference type="InterPro" id="IPR048261">
    <property type="entry name" value="SlpA/SlyD-like_ins_sf"/>
</dbReference>
<comment type="caution">
    <text evidence="11">The sequence shown here is derived from an EMBL/GenBank/DDBJ whole genome shotgun (WGS) entry which is preliminary data.</text>
</comment>
<accession>A0A4R2MVK7</accession>
<comment type="subcellular location">
    <subcellularLocation>
        <location evidence="2">Cytoplasm</location>
    </subcellularLocation>
</comment>
<dbReference type="GO" id="GO:0042026">
    <property type="term" value="P:protein refolding"/>
    <property type="evidence" value="ECO:0007669"/>
    <property type="project" value="UniProtKB-ARBA"/>
</dbReference>
<reference evidence="11 12" key="1">
    <citation type="submission" date="2019-03" db="EMBL/GenBank/DDBJ databases">
        <title>Genomic Encyclopedia of Type Strains, Phase IV (KMG-IV): sequencing the most valuable type-strain genomes for metagenomic binning, comparative biology and taxonomic classification.</title>
        <authorList>
            <person name="Goeker M."/>
        </authorList>
    </citation>
    <scope>NUCLEOTIDE SEQUENCE [LARGE SCALE GENOMIC DNA]</scope>
    <source>
        <strain evidence="11 12">DSM 1709</strain>
    </source>
</reference>
<evidence type="ECO:0000256" key="6">
    <source>
        <dbReference type="ARBA" id="ARBA00023186"/>
    </source>
</evidence>
<dbReference type="AlphaFoldDB" id="A0A4R2MVK7"/>
<evidence type="ECO:0000256" key="4">
    <source>
        <dbReference type="ARBA" id="ARBA00022490"/>
    </source>
</evidence>